<comment type="caution">
    <text evidence="2">The sequence shown here is derived from an EMBL/GenBank/DDBJ whole genome shotgun (WGS) entry which is preliminary data.</text>
</comment>
<dbReference type="InterPro" id="IPR052711">
    <property type="entry name" value="Zinc_ADH-like"/>
</dbReference>
<dbReference type="Proteomes" id="UP000247814">
    <property type="component" value="Unassembled WGS sequence"/>
</dbReference>
<dbReference type="SMART" id="SM00829">
    <property type="entry name" value="PKS_ER"/>
    <property type="match status" value="1"/>
</dbReference>
<dbReference type="InterPro" id="IPR020843">
    <property type="entry name" value="ER"/>
</dbReference>
<proteinExistence type="predicted"/>
<accession>A0A318QTD4</accession>
<name>A0A318QTD4_9PROT</name>
<sequence length="339" mass="35815">MPRTVIVQPPGGFDHVVMSEQPTHAPEPGEIRVRLHASSLNYHDYAVVSGMWGPTVPRIPMADGAGEVLEVGAGVSEFAPGDRVVSTFFPTWLGGAPEVIGFATVPGDGVDGYAREEVTAPATSFTHAPRGWSYAEAATLTTAGLTAWRALFVDDSVKPGDTVLVQGTGGVSIFALQFAKMAGATVIATSSSAAKLERLRALGADHVINYRENPQWGVTAWELTGGRGVDHIIEVGGPATLAQSMAAIRVAGHISVIGILTGVAGQLEVVPMLLKQFRLQGVLVGSRSDQQAMVRAFEGNGIRPVIDRSFALEDIVAAFRYQESNQHFGKICLEFQAAG</sequence>
<evidence type="ECO:0000313" key="3">
    <source>
        <dbReference type="Proteomes" id="UP000247814"/>
    </source>
</evidence>
<dbReference type="InterPro" id="IPR011032">
    <property type="entry name" value="GroES-like_sf"/>
</dbReference>
<dbReference type="EMBL" id="NKUA01000002">
    <property type="protein sequence ID" value="PYD80641.1"/>
    <property type="molecule type" value="Genomic_DNA"/>
</dbReference>
<dbReference type="Gene3D" id="3.90.180.10">
    <property type="entry name" value="Medium-chain alcohol dehydrogenases, catalytic domain"/>
    <property type="match status" value="1"/>
</dbReference>
<evidence type="ECO:0000259" key="1">
    <source>
        <dbReference type="SMART" id="SM00829"/>
    </source>
</evidence>
<dbReference type="Gene3D" id="3.40.50.720">
    <property type="entry name" value="NAD(P)-binding Rossmann-like Domain"/>
    <property type="match status" value="1"/>
</dbReference>
<reference evidence="2 3" key="1">
    <citation type="submission" date="2017-07" db="EMBL/GenBank/DDBJ databases">
        <title>A draft genome sequence of Komagataeibacter sucrofermentans LMG 18788.</title>
        <authorList>
            <person name="Skraban J."/>
            <person name="Cleenwerck I."/>
            <person name="Vandamme P."/>
            <person name="Trcek J."/>
        </authorList>
    </citation>
    <scope>NUCLEOTIDE SEQUENCE [LARGE SCALE GENOMIC DNA]</scope>
    <source>
        <strain evidence="2 3">LMG 18788</strain>
    </source>
</reference>
<dbReference type="InterPro" id="IPR013149">
    <property type="entry name" value="ADH-like_C"/>
</dbReference>
<dbReference type="PANTHER" id="PTHR45033">
    <property type="match status" value="1"/>
</dbReference>
<dbReference type="Pfam" id="PF00107">
    <property type="entry name" value="ADH_zinc_N"/>
    <property type="match status" value="1"/>
</dbReference>
<dbReference type="CDD" id="cd08276">
    <property type="entry name" value="MDR7"/>
    <property type="match status" value="1"/>
</dbReference>
<evidence type="ECO:0000313" key="2">
    <source>
        <dbReference type="EMBL" id="PYD80641.1"/>
    </source>
</evidence>
<gene>
    <name evidence="2" type="ORF">CFR77_01660</name>
</gene>
<dbReference type="PANTHER" id="PTHR45033:SF2">
    <property type="entry name" value="ZINC-TYPE ALCOHOL DEHYDROGENASE-LIKE PROTEIN C1773.06C"/>
    <property type="match status" value="1"/>
</dbReference>
<dbReference type="GO" id="GO:0016491">
    <property type="term" value="F:oxidoreductase activity"/>
    <property type="evidence" value="ECO:0007669"/>
    <property type="project" value="InterPro"/>
</dbReference>
<keyword evidence="3" id="KW-1185">Reference proteome</keyword>
<dbReference type="Pfam" id="PF08240">
    <property type="entry name" value="ADH_N"/>
    <property type="match status" value="1"/>
</dbReference>
<dbReference type="RefSeq" id="WP_110567023.1">
    <property type="nucleotide sequence ID" value="NZ_CP137147.1"/>
</dbReference>
<dbReference type="AlphaFoldDB" id="A0A318QTD4"/>
<feature type="domain" description="Enoyl reductase (ER)" evidence="1">
    <location>
        <begin position="11"/>
        <end position="333"/>
    </location>
</feature>
<dbReference type="SUPFAM" id="SSF51735">
    <property type="entry name" value="NAD(P)-binding Rossmann-fold domains"/>
    <property type="match status" value="1"/>
</dbReference>
<dbReference type="InterPro" id="IPR036291">
    <property type="entry name" value="NAD(P)-bd_dom_sf"/>
</dbReference>
<dbReference type="SUPFAM" id="SSF50129">
    <property type="entry name" value="GroES-like"/>
    <property type="match status" value="1"/>
</dbReference>
<organism evidence="2 3">
    <name type="scientific">Komagataeibacter sucrofermentans</name>
    <dbReference type="NCBI Taxonomy" id="1053551"/>
    <lineage>
        <taxon>Bacteria</taxon>
        <taxon>Pseudomonadati</taxon>
        <taxon>Pseudomonadota</taxon>
        <taxon>Alphaproteobacteria</taxon>
        <taxon>Acetobacterales</taxon>
        <taxon>Acetobacteraceae</taxon>
        <taxon>Komagataeibacter</taxon>
    </lineage>
</organism>
<protein>
    <submittedName>
        <fullName evidence="2">Alcohol dehydrogenase</fullName>
    </submittedName>
</protein>
<dbReference type="OrthoDB" id="9805663at2"/>
<dbReference type="InterPro" id="IPR013154">
    <property type="entry name" value="ADH-like_N"/>
</dbReference>